<accession>A0ABP4UBS8</accession>
<evidence type="ECO:0000256" key="2">
    <source>
        <dbReference type="SAM" id="Phobius"/>
    </source>
</evidence>
<keyword evidence="2" id="KW-1133">Transmembrane helix</keyword>
<feature type="transmembrane region" description="Helical" evidence="2">
    <location>
        <begin position="50"/>
        <end position="75"/>
    </location>
</feature>
<organism evidence="3 4">
    <name type="scientific">Microbacterium sediminicola</name>
    <dbReference type="NCBI Taxonomy" id="415210"/>
    <lineage>
        <taxon>Bacteria</taxon>
        <taxon>Bacillati</taxon>
        <taxon>Actinomycetota</taxon>
        <taxon>Actinomycetes</taxon>
        <taxon>Micrococcales</taxon>
        <taxon>Microbacteriaceae</taxon>
        <taxon>Microbacterium</taxon>
    </lineage>
</organism>
<gene>
    <name evidence="3" type="ORF">GCM10009808_20650</name>
</gene>
<dbReference type="Proteomes" id="UP001501690">
    <property type="component" value="Unassembled WGS sequence"/>
</dbReference>
<evidence type="ECO:0008006" key="5">
    <source>
        <dbReference type="Google" id="ProtNLM"/>
    </source>
</evidence>
<comment type="caution">
    <text evidence="3">The sequence shown here is derived from an EMBL/GenBank/DDBJ whole genome shotgun (WGS) entry which is preliminary data.</text>
</comment>
<name>A0ABP4UBS8_9MICO</name>
<evidence type="ECO:0000313" key="4">
    <source>
        <dbReference type="Proteomes" id="UP001501690"/>
    </source>
</evidence>
<proteinExistence type="predicted"/>
<protein>
    <recommendedName>
        <fullName evidence="5">Amino acid transporter</fullName>
    </recommendedName>
</protein>
<keyword evidence="2" id="KW-0472">Membrane</keyword>
<dbReference type="EMBL" id="BAAAPL010000002">
    <property type="protein sequence ID" value="GAA1702570.1"/>
    <property type="molecule type" value="Genomic_DNA"/>
</dbReference>
<keyword evidence="2" id="KW-0812">Transmembrane</keyword>
<keyword evidence="4" id="KW-1185">Reference proteome</keyword>
<sequence>MTTTPSRRELMRPVQLLGLAFAAGLFGGIVTLVSMGFFQQVTPAQAQTALVVAGIVAGISFVATLVVVALLLLVIDPADVHKTIDRPVLLPDEPAEQRESAASDEDKPSV</sequence>
<dbReference type="RefSeq" id="WP_344072277.1">
    <property type="nucleotide sequence ID" value="NZ_BAAAPL010000002.1"/>
</dbReference>
<evidence type="ECO:0000313" key="3">
    <source>
        <dbReference type="EMBL" id="GAA1702570.1"/>
    </source>
</evidence>
<evidence type="ECO:0000256" key="1">
    <source>
        <dbReference type="SAM" id="MobiDB-lite"/>
    </source>
</evidence>
<feature type="transmembrane region" description="Helical" evidence="2">
    <location>
        <begin position="16"/>
        <end position="38"/>
    </location>
</feature>
<feature type="region of interest" description="Disordered" evidence="1">
    <location>
        <begin position="86"/>
        <end position="110"/>
    </location>
</feature>
<feature type="compositionally biased region" description="Basic and acidic residues" evidence="1">
    <location>
        <begin position="95"/>
        <end position="110"/>
    </location>
</feature>
<reference evidence="4" key="1">
    <citation type="journal article" date="2019" name="Int. J. Syst. Evol. Microbiol.">
        <title>The Global Catalogue of Microorganisms (GCM) 10K type strain sequencing project: providing services to taxonomists for standard genome sequencing and annotation.</title>
        <authorList>
            <consortium name="The Broad Institute Genomics Platform"/>
            <consortium name="The Broad Institute Genome Sequencing Center for Infectious Disease"/>
            <person name="Wu L."/>
            <person name="Ma J."/>
        </authorList>
    </citation>
    <scope>NUCLEOTIDE SEQUENCE [LARGE SCALE GENOMIC DNA]</scope>
    <source>
        <strain evidence="4">JCM 15577</strain>
    </source>
</reference>